<dbReference type="Gene3D" id="3.30.420.10">
    <property type="entry name" value="Ribonuclease H-like superfamily/Ribonuclease H"/>
    <property type="match status" value="1"/>
</dbReference>
<protein>
    <recommendedName>
        <fullName evidence="1">RNase H type-1 domain-containing protein</fullName>
    </recommendedName>
</protein>
<evidence type="ECO:0000259" key="1">
    <source>
        <dbReference type="Pfam" id="PF13456"/>
    </source>
</evidence>
<dbReference type="InterPro" id="IPR053151">
    <property type="entry name" value="RNase_H-like"/>
</dbReference>
<proteinExistence type="predicted"/>
<dbReference type="InterPro" id="IPR012337">
    <property type="entry name" value="RNaseH-like_sf"/>
</dbReference>
<accession>A0A6A3AN57</accession>
<dbReference type="SUPFAM" id="SSF53098">
    <property type="entry name" value="Ribonuclease H-like"/>
    <property type="match status" value="1"/>
</dbReference>
<dbReference type="GO" id="GO:0004523">
    <property type="term" value="F:RNA-DNA hybrid ribonuclease activity"/>
    <property type="evidence" value="ECO:0007669"/>
    <property type="project" value="InterPro"/>
</dbReference>
<dbReference type="EMBL" id="VEPZ02000982">
    <property type="protein sequence ID" value="KAE8705458.1"/>
    <property type="molecule type" value="Genomic_DNA"/>
</dbReference>
<dbReference type="Proteomes" id="UP000436088">
    <property type="component" value="Unassembled WGS sequence"/>
</dbReference>
<name>A0A6A3AN57_HIBSY</name>
<evidence type="ECO:0000313" key="3">
    <source>
        <dbReference type="Proteomes" id="UP000436088"/>
    </source>
</evidence>
<dbReference type="AlphaFoldDB" id="A0A6A3AN57"/>
<dbReference type="InterPro" id="IPR036397">
    <property type="entry name" value="RNaseH_sf"/>
</dbReference>
<comment type="caution">
    <text evidence="2">The sequence shown here is derived from an EMBL/GenBank/DDBJ whole genome shotgun (WGS) entry which is preliminary data.</text>
</comment>
<dbReference type="CDD" id="cd06222">
    <property type="entry name" value="RNase_H_like"/>
    <property type="match status" value="1"/>
</dbReference>
<dbReference type="PANTHER" id="PTHR47723:SF13">
    <property type="entry name" value="PUTATIVE-RELATED"/>
    <property type="match status" value="1"/>
</dbReference>
<dbReference type="PANTHER" id="PTHR47723">
    <property type="entry name" value="OS05G0353850 PROTEIN"/>
    <property type="match status" value="1"/>
</dbReference>
<organism evidence="2 3">
    <name type="scientific">Hibiscus syriacus</name>
    <name type="common">Rose of Sharon</name>
    <dbReference type="NCBI Taxonomy" id="106335"/>
    <lineage>
        <taxon>Eukaryota</taxon>
        <taxon>Viridiplantae</taxon>
        <taxon>Streptophyta</taxon>
        <taxon>Embryophyta</taxon>
        <taxon>Tracheophyta</taxon>
        <taxon>Spermatophyta</taxon>
        <taxon>Magnoliopsida</taxon>
        <taxon>eudicotyledons</taxon>
        <taxon>Gunneridae</taxon>
        <taxon>Pentapetalae</taxon>
        <taxon>rosids</taxon>
        <taxon>malvids</taxon>
        <taxon>Malvales</taxon>
        <taxon>Malvaceae</taxon>
        <taxon>Malvoideae</taxon>
        <taxon>Hibiscus</taxon>
    </lineage>
</organism>
<gene>
    <name evidence="2" type="ORF">F3Y22_tig00110429pilonHSYRG01311</name>
</gene>
<dbReference type="InterPro" id="IPR002156">
    <property type="entry name" value="RNaseH_domain"/>
</dbReference>
<sequence>MAAAGGVIRDARGEWIIRFSRSVRTWSVLNAELWAIYDVLLHAWDLGVKKIIVETDSALAVDLINKSGRSNDSVMILLLIRTVINRSWEVQVVHVYREANKVADKPAAMARGR</sequence>
<evidence type="ECO:0000313" key="2">
    <source>
        <dbReference type="EMBL" id="KAE8705458.1"/>
    </source>
</evidence>
<reference evidence="2" key="1">
    <citation type="submission" date="2019-09" db="EMBL/GenBank/DDBJ databases">
        <title>Draft genome information of white flower Hibiscus syriacus.</title>
        <authorList>
            <person name="Kim Y.-M."/>
        </authorList>
    </citation>
    <scope>NUCLEOTIDE SEQUENCE [LARGE SCALE GENOMIC DNA]</scope>
    <source>
        <strain evidence="2">YM2019G1</strain>
    </source>
</reference>
<keyword evidence="3" id="KW-1185">Reference proteome</keyword>
<dbReference type="Pfam" id="PF13456">
    <property type="entry name" value="RVT_3"/>
    <property type="match status" value="1"/>
</dbReference>
<feature type="domain" description="RNase H type-1" evidence="1">
    <location>
        <begin position="2"/>
        <end position="110"/>
    </location>
</feature>
<dbReference type="InterPro" id="IPR044730">
    <property type="entry name" value="RNase_H-like_dom_plant"/>
</dbReference>
<dbReference type="GO" id="GO:0003676">
    <property type="term" value="F:nucleic acid binding"/>
    <property type="evidence" value="ECO:0007669"/>
    <property type="project" value="InterPro"/>
</dbReference>